<name>A0ABS5AJR4_9PSEU</name>
<dbReference type="EMBL" id="JAGIOO010000001">
    <property type="protein sequence ID" value="MBP2476810.1"/>
    <property type="molecule type" value="Genomic_DNA"/>
</dbReference>
<accession>A0ABS5AJR4</accession>
<keyword evidence="1" id="KW-0732">Signal</keyword>
<dbReference type="PROSITE" id="PS51257">
    <property type="entry name" value="PROKAR_LIPOPROTEIN"/>
    <property type="match status" value="1"/>
</dbReference>
<dbReference type="Proteomes" id="UP001519363">
    <property type="component" value="Unassembled WGS sequence"/>
</dbReference>
<protein>
    <recommendedName>
        <fullName evidence="4">DUF3558 domain-containing protein</fullName>
    </recommendedName>
</protein>
<keyword evidence="3" id="KW-1185">Reference proteome</keyword>
<comment type="caution">
    <text evidence="2">The sequence shown here is derived from an EMBL/GenBank/DDBJ whole genome shotgun (WGS) entry which is preliminary data.</text>
</comment>
<evidence type="ECO:0000313" key="3">
    <source>
        <dbReference type="Proteomes" id="UP001519363"/>
    </source>
</evidence>
<proteinExistence type="predicted"/>
<feature type="signal peptide" evidence="1">
    <location>
        <begin position="1"/>
        <end position="24"/>
    </location>
</feature>
<dbReference type="RefSeq" id="WP_143342693.1">
    <property type="nucleotide sequence ID" value="NZ_JAGIOO010000001.1"/>
</dbReference>
<organism evidence="2 3">
    <name type="scientific">Crossiella equi</name>
    <dbReference type="NCBI Taxonomy" id="130796"/>
    <lineage>
        <taxon>Bacteria</taxon>
        <taxon>Bacillati</taxon>
        <taxon>Actinomycetota</taxon>
        <taxon>Actinomycetes</taxon>
        <taxon>Pseudonocardiales</taxon>
        <taxon>Pseudonocardiaceae</taxon>
        <taxon>Crossiella</taxon>
    </lineage>
</organism>
<gene>
    <name evidence="2" type="ORF">JOF53_005682</name>
</gene>
<evidence type="ECO:0008006" key="4">
    <source>
        <dbReference type="Google" id="ProtNLM"/>
    </source>
</evidence>
<feature type="chain" id="PRO_5046976530" description="DUF3558 domain-containing protein" evidence="1">
    <location>
        <begin position="25"/>
        <end position="338"/>
    </location>
</feature>
<evidence type="ECO:0000256" key="1">
    <source>
        <dbReference type="SAM" id="SignalP"/>
    </source>
</evidence>
<sequence>MFRVKPLLAASTALCLLTGLTACGGEDLAKKNFPRQTVPAVAAGGNAAEGGAGAVTGKPVDPAFAPDKLRRLDPCSLLDPNALPELGDGGAPVQAGYDNCTMTYRKDDKRSTVEVELGRNMLLEIPRLDRQIAGVKALQAVNGQFCDHKLLLQDGDYSLGLEVTVRAEAANRCDLGAKAAEGVIGKIKAGGPLRGADSGVLAALDPCNSVDPSVLAGLLTNVPGAFPFGLHQCSWRRGDGLSVKFTFSLGRQPKRETGAFKPTEVKVDDSLTVYTKFSNTSFAKCEVSWVYRVPGTNPDGNGEIVEVDIQNVPNVAGLDTCQKGTDIIKAMKAAFPKQ</sequence>
<reference evidence="2 3" key="1">
    <citation type="submission" date="2021-03" db="EMBL/GenBank/DDBJ databases">
        <title>Sequencing the genomes of 1000 actinobacteria strains.</title>
        <authorList>
            <person name="Klenk H.-P."/>
        </authorList>
    </citation>
    <scope>NUCLEOTIDE SEQUENCE [LARGE SCALE GENOMIC DNA]</scope>
    <source>
        <strain evidence="2 3">DSM 44580</strain>
    </source>
</reference>
<evidence type="ECO:0000313" key="2">
    <source>
        <dbReference type="EMBL" id="MBP2476810.1"/>
    </source>
</evidence>